<organism evidence="1 2">
    <name type="scientific">Armillaria ostoyae</name>
    <name type="common">Armillaria root rot fungus</name>
    <dbReference type="NCBI Taxonomy" id="47428"/>
    <lineage>
        <taxon>Eukaryota</taxon>
        <taxon>Fungi</taxon>
        <taxon>Dikarya</taxon>
        <taxon>Basidiomycota</taxon>
        <taxon>Agaricomycotina</taxon>
        <taxon>Agaricomycetes</taxon>
        <taxon>Agaricomycetidae</taxon>
        <taxon>Agaricales</taxon>
        <taxon>Marasmiineae</taxon>
        <taxon>Physalacriaceae</taxon>
        <taxon>Armillaria</taxon>
    </lineage>
</organism>
<evidence type="ECO:0000313" key="1">
    <source>
        <dbReference type="EMBL" id="SJL01335.1"/>
    </source>
</evidence>
<dbReference type="EMBL" id="FUEG01000003">
    <property type="protein sequence ID" value="SJL01335.1"/>
    <property type="molecule type" value="Genomic_DNA"/>
</dbReference>
<proteinExistence type="predicted"/>
<gene>
    <name evidence="1" type="ORF">ARMOST_04655</name>
</gene>
<evidence type="ECO:0000313" key="2">
    <source>
        <dbReference type="Proteomes" id="UP000219338"/>
    </source>
</evidence>
<name>A0A284QY58_ARMOS</name>
<keyword evidence="2" id="KW-1185">Reference proteome</keyword>
<dbReference type="Proteomes" id="UP000219338">
    <property type="component" value="Unassembled WGS sequence"/>
</dbReference>
<sequence>MACVSLLTMSVLPGPAIPASSVLMTHKLNSPFKTPRILQKPTKANNGANTDTLVWQSPKASRQRLTHFKATVEVVKISNGDNQREPRQGTVSASHNNGRHLIWTAEAQECLLRYHQSMLQHLQESTYDFHCPLYTLLTTFLSHCHACSTV</sequence>
<protein>
    <submittedName>
        <fullName evidence="1">Uncharacterized protein</fullName>
    </submittedName>
</protein>
<dbReference type="AlphaFoldDB" id="A0A284QY58"/>
<reference evidence="2" key="1">
    <citation type="journal article" date="2017" name="Nat. Ecol. Evol.">
        <title>Genome expansion and lineage-specific genetic innovations in the forest pathogenic fungi Armillaria.</title>
        <authorList>
            <person name="Sipos G."/>
            <person name="Prasanna A.N."/>
            <person name="Walter M.C."/>
            <person name="O'Connor E."/>
            <person name="Balint B."/>
            <person name="Krizsan K."/>
            <person name="Kiss B."/>
            <person name="Hess J."/>
            <person name="Varga T."/>
            <person name="Slot J."/>
            <person name="Riley R."/>
            <person name="Boka B."/>
            <person name="Rigling D."/>
            <person name="Barry K."/>
            <person name="Lee J."/>
            <person name="Mihaltcheva S."/>
            <person name="LaButti K."/>
            <person name="Lipzen A."/>
            <person name="Waldron R."/>
            <person name="Moloney N.M."/>
            <person name="Sperisen C."/>
            <person name="Kredics L."/>
            <person name="Vagvoelgyi C."/>
            <person name="Patrignani A."/>
            <person name="Fitzpatrick D."/>
            <person name="Nagy I."/>
            <person name="Doyle S."/>
            <person name="Anderson J.B."/>
            <person name="Grigoriev I.V."/>
            <person name="Gueldener U."/>
            <person name="Muensterkoetter M."/>
            <person name="Nagy L.G."/>
        </authorList>
    </citation>
    <scope>NUCLEOTIDE SEQUENCE [LARGE SCALE GENOMIC DNA]</scope>
    <source>
        <strain evidence="2">C18/9</strain>
    </source>
</reference>
<accession>A0A284QY58</accession>